<feature type="transmembrane region" description="Helical" evidence="1">
    <location>
        <begin position="339"/>
        <end position="359"/>
    </location>
</feature>
<feature type="transmembrane region" description="Helical" evidence="1">
    <location>
        <begin position="117"/>
        <end position="134"/>
    </location>
</feature>
<dbReference type="Pfam" id="PF20539">
    <property type="entry name" value="DUF6754"/>
    <property type="match status" value="1"/>
</dbReference>
<feature type="domain" description="DUF6754" evidence="3">
    <location>
        <begin position="108"/>
        <end position="355"/>
    </location>
</feature>
<organism evidence="4 5">
    <name type="scientific">candidate division WOR-3 bacterium</name>
    <dbReference type="NCBI Taxonomy" id="2052148"/>
    <lineage>
        <taxon>Bacteria</taxon>
        <taxon>Bacteria division WOR-3</taxon>
    </lineage>
</organism>
<dbReference type="Gene3D" id="2.60.40.10">
    <property type="entry name" value="Immunoglobulins"/>
    <property type="match status" value="1"/>
</dbReference>
<dbReference type="Proteomes" id="UP000779900">
    <property type="component" value="Unassembled WGS sequence"/>
</dbReference>
<keyword evidence="1" id="KW-0472">Membrane</keyword>
<sequence>MALSCIVALLLCTLPPPGGVAARDVPNDAGGKIAVTWTRSPDGSVINYRVLRQAEGATEWDTIGMAGRLASRYFDEGAGNGTPYRYKVLAEADTLQGESEPSGYAKAAPQWFNTGRIPSIIGTALILVIFLYTFQQARRGAKMFIRRIAGLDAVEEALGRATEMGRPTLYVPGLSTIDDVATIASLNILGEVAKKTAKFGTPLIVPNRDPIVYTVAREVVKESYASVGRPDAFNPDSVFFLTDQQFAYAAAVDGIMLREKPATNFLIGMFWAESLILAETGAISGAVQIAGTDAVSQLPFFITACDYTLIGEELYAASAYISREPLRLGAIKGQDYNKLIILALILGGTLLALAVDIRITDIL</sequence>
<proteinExistence type="predicted"/>
<dbReference type="InterPro" id="IPR036116">
    <property type="entry name" value="FN3_sf"/>
</dbReference>
<evidence type="ECO:0000313" key="4">
    <source>
        <dbReference type="EMBL" id="MBM3330414.1"/>
    </source>
</evidence>
<evidence type="ECO:0000259" key="3">
    <source>
        <dbReference type="Pfam" id="PF20539"/>
    </source>
</evidence>
<evidence type="ECO:0000256" key="1">
    <source>
        <dbReference type="SAM" id="Phobius"/>
    </source>
</evidence>
<dbReference type="AlphaFoldDB" id="A0A937XFD4"/>
<dbReference type="InterPro" id="IPR013783">
    <property type="entry name" value="Ig-like_fold"/>
</dbReference>
<feature type="signal peptide" evidence="2">
    <location>
        <begin position="1"/>
        <end position="21"/>
    </location>
</feature>
<keyword evidence="1" id="KW-1133">Transmembrane helix</keyword>
<gene>
    <name evidence="4" type="ORF">FJY68_01025</name>
</gene>
<reference evidence="4" key="1">
    <citation type="submission" date="2019-03" db="EMBL/GenBank/DDBJ databases">
        <title>Lake Tanganyika Metagenome-Assembled Genomes (MAGs).</title>
        <authorList>
            <person name="Tran P."/>
        </authorList>
    </citation>
    <scope>NUCLEOTIDE SEQUENCE</scope>
    <source>
        <strain evidence="4">K_DeepCast_150m_m2_040</strain>
    </source>
</reference>
<keyword evidence="2" id="KW-0732">Signal</keyword>
<protein>
    <submittedName>
        <fullName evidence="4">Fibronectin type III domain-containing protein</fullName>
    </submittedName>
</protein>
<keyword evidence="1" id="KW-0812">Transmembrane</keyword>
<comment type="caution">
    <text evidence="4">The sequence shown here is derived from an EMBL/GenBank/DDBJ whole genome shotgun (WGS) entry which is preliminary data.</text>
</comment>
<dbReference type="EMBL" id="VGIR01000003">
    <property type="protein sequence ID" value="MBM3330414.1"/>
    <property type="molecule type" value="Genomic_DNA"/>
</dbReference>
<evidence type="ECO:0000313" key="5">
    <source>
        <dbReference type="Proteomes" id="UP000779900"/>
    </source>
</evidence>
<dbReference type="InterPro" id="IPR003961">
    <property type="entry name" value="FN3_dom"/>
</dbReference>
<dbReference type="SUPFAM" id="SSF49265">
    <property type="entry name" value="Fibronectin type III"/>
    <property type="match status" value="1"/>
</dbReference>
<dbReference type="CDD" id="cd00063">
    <property type="entry name" value="FN3"/>
    <property type="match status" value="1"/>
</dbReference>
<name>A0A937XFD4_UNCW3</name>
<evidence type="ECO:0000256" key="2">
    <source>
        <dbReference type="SAM" id="SignalP"/>
    </source>
</evidence>
<feature type="chain" id="PRO_5036721683" evidence="2">
    <location>
        <begin position="22"/>
        <end position="363"/>
    </location>
</feature>
<accession>A0A937XFD4</accession>
<dbReference type="InterPro" id="IPR046642">
    <property type="entry name" value="DUF6754"/>
</dbReference>